<dbReference type="PANTHER" id="PTHR36535">
    <property type="entry name" value="YALI0E30327P"/>
    <property type="match status" value="1"/>
</dbReference>
<gene>
    <name evidence="2" type="ORF">BZG36_00670</name>
</gene>
<keyword evidence="1" id="KW-0472">Membrane</keyword>
<dbReference type="Pfam" id="PF08592">
    <property type="entry name" value="Anthrone_oxy"/>
    <property type="match status" value="1"/>
</dbReference>
<feature type="transmembrane region" description="Helical" evidence="1">
    <location>
        <begin position="12"/>
        <end position="30"/>
    </location>
</feature>
<evidence type="ECO:0000313" key="2">
    <source>
        <dbReference type="EMBL" id="OZJ06342.1"/>
    </source>
</evidence>
<feature type="transmembrane region" description="Helical" evidence="1">
    <location>
        <begin position="50"/>
        <end position="70"/>
    </location>
</feature>
<sequence length="145" mass="15877">MDTFYWAKRVALAGTGLFAGIGLTVSYVGVPTVKATSDPLPSFLVLYTRGSHIAITTILVSTFAGLLEYYETHQPKYLYGALLSFVSAPITAIFIMPLNKRLSNLSREKGDTYDRALVQGLVDKWASLQRLRAIAGALAFIVQLM</sequence>
<keyword evidence="1" id="KW-0812">Transmembrane</keyword>
<name>A0A261Y6V7_9FUNG</name>
<reference evidence="2 3" key="1">
    <citation type="journal article" date="2017" name="Mycologia">
        <title>Bifiguratus adelaidae, gen. et sp. nov., a new member of Mucoromycotina in endophytic and soil-dwelling habitats.</title>
        <authorList>
            <person name="Torres-Cruz T.J."/>
            <person name="Billingsley Tobias T.L."/>
            <person name="Almatruk M."/>
            <person name="Hesse C."/>
            <person name="Kuske C.R."/>
            <person name="Desiro A."/>
            <person name="Benucci G.M."/>
            <person name="Bonito G."/>
            <person name="Stajich J.E."/>
            <person name="Dunlap C."/>
            <person name="Arnold A.E."/>
            <person name="Porras-Alfaro A."/>
        </authorList>
    </citation>
    <scope>NUCLEOTIDE SEQUENCE [LARGE SCALE GENOMIC DNA]</scope>
    <source>
        <strain evidence="2 3">AZ0501</strain>
    </source>
</reference>
<dbReference type="AlphaFoldDB" id="A0A261Y6V7"/>
<keyword evidence="3" id="KW-1185">Reference proteome</keyword>
<dbReference type="OrthoDB" id="5954308at2759"/>
<evidence type="ECO:0008006" key="4">
    <source>
        <dbReference type="Google" id="ProtNLM"/>
    </source>
</evidence>
<dbReference type="EMBL" id="MVBO01000004">
    <property type="protein sequence ID" value="OZJ06342.1"/>
    <property type="molecule type" value="Genomic_DNA"/>
</dbReference>
<proteinExistence type="predicted"/>
<accession>A0A261Y6V7</accession>
<comment type="caution">
    <text evidence="2">The sequence shown here is derived from an EMBL/GenBank/DDBJ whole genome shotgun (WGS) entry which is preliminary data.</text>
</comment>
<dbReference type="PANTHER" id="PTHR36535:SF1">
    <property type="entry name" value="DUF1772 DOMAIN-CONTAINING PROTEIN"/>
    <property type="match status" value="1"/>
</dbReference>
<protein>
    <recommendedName>
        <fullName evidence="4">DUF1772 domain-containing protein</fullName>
    </recommendedName>
</protein>
<dbReference type="InterPro" id="IPR013901">
    <property type="entry name" value="Anthrone_oxy"/>
</dbReference>
<evidence type="ECO:0000313" key="3">
    <source>
        <dbReference type="Proteomes" id="UP000242875"/>
    </source>
</evidence>
<organism evidence="2 3">
    <name type="scientific">Bifiguratus adelaidae</name>
    <dbReference type="NCBI Taxonomy" id="1938954"/>
    <lineage>
        <taxon>Eukaryota</taxon>
        <taxon>Fungi</taxon>
        <taxon>Fungi incertae sedis</taxon>
        <taxon>Mucoromycota</taxon>
        <taxon>Mucoromycotina</taxon>
        <taxon>Endogonomycetes</taxon>
        <taxon>Endogonales</taxon>
        <taxon>Endogonales incertae sedis</taxon>
        <taxon>Bifiguratus</taxon>
    </lineage>
</organism>
<keyword evidence="1" id="KW-1133">Transmembrane helix</keyword>
<evidence type="ECO:0000256" key="1">
    <source>
        <dbReference type="SAM" id="Phobius"/>
    </source>
</evidence>
<dbReference type="Proteomes" id="UP000242875">
    <property type="component" value="Unassembled WGS sequence"/>
</dbReference>
<feature type="transmembrane region" description="Helical" evidence="1">
    <location>
        <begin position="77"/>
        <end position="98"/>
    </location>
</feature>